<name>A0ABW1LJ77_9ACTN</name>
<keyword evidence="2" id="KW-1185">Reference proteome</keyword>
<gene>
    <name evidence="1" type="ORF">ACFPYL_12875</name>
</gene>
<protein>
    <submittedName>
        <fullName evidence="1">Uncharacterized protein</fullName>
    </submittedName>
</protein>
<sequence>MFKGLLQGVTKVLVVTIAAFCVLIQVSNVDHAVTRITDRAALTSLEK</sequence>
<dbReference type="EMBL" id="JBHSRJ010000004">
    <property type="protein sequence ID" value="MFC6043981.1"/>
    <property type="molecule type" value="Genomic_DNA"/>
</dbReference>
<organism evidence="1 2">
    <name type="scientific">Nocardioides hankookensis</name>
    <dbReference type="NCBI Taxonomy" id="443157"/>
    <lineage>
        <taxon>Bacteria</taxon>
        <taxon>Bacillati</taxon>
        <taxon>Actinomycetota</taxon>
        <taxon>Actinomycetes</taxon>
        <taxon>Propionibacteriales</taxon>
        <taxon>Nocardioidaceae</taxon>
        <taxon>Nocardioides</taxon>
    </lineage>
</organism>
<reference evidence="2" key="1">
    <citation type="journal article" date="2019" name="Int. J. Syst. Evol. Microbiol.">
        <title>The Global Catalogue of Microorganisms (GCM) 10K type strain sequencing project: providing services to taxonomists for standard genome sequencing and annotation.</title>
        <authorList>
            <consortium name="The Broad Institute Genomics Platform"/>
            <consortium name="The Broad Institute Genome Sequencing Center for Infectious Disease"/>
            <person name="Wu L."/>
            <person name="Ma J."/>
        </authorList>
    </citation>
    <scope>NUCLEOTIDE SEQUENCE [LARGE SCALE GENOMIC DNA]</scope>
    <source>
        <strain evidence="2">CCUG 54522</strain>
    </source>
</reference>
<accession>A0ABW1LJ77</accession>
<dbReference type="Proteomes" id="UP001596135">
    <property type="component" value="Unassembled WGS sequence"/>
</dbReference>
<evidence type="ECO:0000313" key="1">
    <source>
        <dbReference type="EMBL" id="MFC6043981.1"/>
    </source>
</evidence>
<dbReference type="RefSeq" id="WP_379154528.1">
    <property type="nucleotide sequence ID" value="NZ_JBHSRJ010000004.1"/>
</dbReference>
<proteinExistence type="predicted"/>
<comment type="caution">
    <text evidence="1">The sequence shown here is derived from an EMBL/GenBank/DDBJ whole genome shotgun (WGS) entry which is preliminary data.</text>
</comment>
<evidence type="ECO:0000313" key="2">
    <source>
        <dbReference type="Proteomes" id="UP001596135"/>
    </source>
</evidence>